<protein>
    <submittedName>
        <fullName evidence="1">Uncharacterized protein</fullName>
    </submittedName>
</protein>
<dbReference type="EMBL" id="JABSTQ010009617">
    <property type="protein sequence ID" value="KAG0427540.1"/>
    <property type="molecule type" value="Genomic_DNA"/>
</dbReference>
<gene>
    <name evidence="1" type="ORF">HPB47_025417</name>
</gene>
<reference evidence="1 2" key="1">
    <citation type="journal article" date="2020" name="Cell">
        <title>Large-Scale Comparative Analyses of Tick Genomes Elucidate Their Genetic Diversity and Vector Capacities.</title>
        <authorList>
            <consortium name="Tick Genome and Microbiome Consortium (TIGMIC)"/>
            <person name="Jia N."/>
            <person name="Wang J."/>
            <person name="Shi W."/>
            <person name="Du L."/>
            <person name="Sun Y."/>
            <person name="Zhan W."/>
            <person name="Jiang J.F."/>
            <person name="Wang Q."/>
            <person name="Zhang B."/>
            <person name="Ji P."/>
            <person name="Bell-Sakyi L."/>
            <person name="Cui X.M."/>
            <person name="Yuan T.T."/>
            <person name="Jiang B.G."/>
            <person name="Yang W.F."/>
            <person name="Lam T.T."/>
            <person name="Chang Q.C."/>
            <person name="Ding S.J."/>
            <person name="Wang X.J."/>
            <person name="Zhu J.G."/>
            <person name="Ruan X.D."/>
            <person name="Zhao L."/>
            <person name="Wei J.T."/>
            <person name="Ye R.Z."/>
            <person name="Que T.C."/>
            <person name="Du C.H."/>
            <person name="Zhou Y.H."/>
            <person name="Cheng J.X."/>
            <person name="Dai P.F."/>
            <person name="Guo W.B."/>
            <person name="Han X.H."/>
            <person name="Huang E.J."/>
            <person name="Li L.F."/>
            <person name="Wei W."/>
            <person name="Gao Y.C."/>
            <person name="Liu J.Z."/>
            <person name="Shao H.Z."/>
            <person name="Wang X."/>
            <person name="Wang C.C."/>
            <person name="Yang T.C."/>
            <person name="Huo Q.B."/>
            <person name="Li W."/>
            <person name="Chen H.Y."/>
            <person name="Chen S.E."/>
            <person name="Zhou L.G."/>
            <person name="Ni X.B."/>
            <person name="Tian J.H."/>
            <person name="Sheng Y."/>
            <person name="Liu T."/>
            <person name="Pan Y.S."/>
            <person name="Xia L.Y."/>
            <person name="Li J."/>
            <person name="Zhao F."/>
            <person name="Cao W.C."/>
        </authorList>
    </citation>
    <scope>NUCLEOTIDE SEQUENCE [LARGE SCALE GENOMIC DNA]</scope>
    <source>
        <strain evidence="1">Iper-2018</strain>
    </source>
</reference>
<keyword evidence="2" id="KW-1185">Reference proteome</keyword>
<dbReference type="Proteomes" id="UP000805193">
    <property type="component" value="Unassembled WGS sequence"/>
</dbReference>
<evidence type="ECO:0000313" key="1">
    <source>
        <dbReference type="EMBL" id="KAG0427540.1"/>
    </source>
</evidence>
<accession>A0AC60Q3E1</accession>
<evidence type="ECO:0000313" key="2">
    <source>
        <dbReference type="Proteomes" id="UP000805193"/>
    </source>
</evidence>
<name>A0AC60Q3E1_IXOPE</name>
<sequence length="211" mass="23800">MNKPKAPRKATSTCFILVTSLDDEANAAIIEDHERVARRIKLPPQSSSLDIVKNQVYIFYGVVRPLHDGGQDECLEVTRFTSVKDVDLPLYGSCAKVRRQIVKEMDEVAGNTLDEILSQLDQECQVSGDCKDGVRRLVANEQQSDERETYQSPDCPRLDPGIFVCGSDPDDRNVKKKVSLERLAMDIVKKVYEEDCSRNQERKVDCPTKPP</sequence>
<organism evidence="1 2">
    <name type="scientific">Ixodes persulcatus</name>
    <name type="common">Taiga tick</name>
    <dbReference type="NCBI Taxonomy" id="34615"/>
    <lineage>
        <taxon>Eukaryota</taxon>
        <taxon>Metazoa</taxon>
        <taxon>Ecdysozoa</taxon>
        <taxon>Arthropoda</taxon>
        <taxon>Chelicerata</taxon>
        <taxon>Arachnida</taxon>
        <taxon>Acari</taxon>
        <taxon>Parasitiformes</taxon>
        <taxon>Ixodida</taxon>
        <taxon>Ixodoidea</taxon>
        <taxon>Ixodidae</taxon>
        <taxon>Ixodinae</taxon>
        <taxon>Ixodes</taxon>
    </lineage>
</organism>
<proteinExistence type="predicted"/>
<comment type="caution">
    <text evidence="1">The sequence shown here is derived from an EMBL/GenBank/DDBJ whole genome shotgun (WGS) entry which is preliminary data.</text>
</comment>